<dbReference type="Pfam" id="PF00211">
    <property type="entry name" value="Guanylate_cyc"/>
    <property type="match status" value="1"/>
</dbReference>
<dbReference type="PANTHER" id="PTHR43081">
    <property type="entry name" value="ADENYLATE CYCLASE, TERMINAL-DIFFERENTIATION SPECIFIC-RELATED"/>
    <property type="match status" value="1"/>
</dbReference>
<dbReference type="InterPro" id="IPR029787">
    <property type="entry name" value="Nucleotide_cyclase"/>
</dbReference>
<name>A0A1I3MGS5_9SPIR</name>
<keyword evidence="4" id="KW-1185">Reference proteome</keyword>
<sequence length="769" mass="87832">MKEKSPKAKKSRSGNKSKIKFNSKKFFFFFCRIVPSLILTALFLLPMGMQSISLGDAESTANLIYPYMLPFTGADVIQESILHIVYFMIYFLPFTALFLLISIFIKGKVNTILYVLTYISLTFYLFCSVTCLVIFANCWRWFLHLPVWVYVAFGFAFISHALMSIFGIMFLREMNPEFAEYKKLQAESKQKTKISIKTKLTLTIISVIAVIMVIFTILILHSYRKMFTEAVSDVGRSQAEQTSTVYDSADGKYEKIAPYFTQQKEANSYADCPFERIDIITASVPGSIIFQKNGDKISFGQNEDGSEIKIEDIEWPEYDVFSYTTATGKVKDIRPEEKRITAEQGREYFTNFQNGNYKKQPVIDGEYCKYIYPVSFTRKAGFKLVGFSIVTYKTEILMRSYFHVQVYVYTMVVMFLYIAIILALFISDFITNPLLYLKTNVRKTANTLEEILNGNSKITAEQLTFIDSIKTRDETKDLSKEIKNMVGIIRGIIPYISFSTLQAADKDIKKTTSSRELCFLFTDIRGFTTLCEGKPPREVVEILNHYLDIETEIILNNGGDVDKFVGDEMMAFFAGPKKEYNACKAAMEIRAAMRAQQQQALADGSDYISMGIGINTGRVIFGSVGARSRMDFTSIGDTVNLAARLESANKAYGSKAIITEAVFDKLKDSFVCRELDFIKVKGKNEPVRIYEILQTKAAAVDKLFEIKDLFEKGLAAYRKQDWDKAEEMFQLCNEKYQDMPSVVFLDRISHFKTNPPPKKWDGVFEMKVK</sequence>
<feature type="transmembrane region" description="Helical" evidence="1">
    <location>
        <begin position="200"/>
        <end position="223"/>
    </location>
</feature>
<dbReference type="Proteomes" id="UP000182737">
    <property type="component" value="Unassembled WGS sequence"/>
</dbReference>
<dbReference type="CDD" id="cd07302">
    <property type="entry name" value="CHD"/>
    <property type="match status" value="1"/>
</dbReference>
<keyword evidence="1" id="KW-0472">Membrane</keyword>
<dbReference type="RefSeq" id="WP_074932909.1">
    <property type="nucleotide sequence ID" value="NZ_FORI01000009.1"/>
</dbReference>
<dbReference type="PROSITE" id="PS50125">
    <property type="entry name" value="GUANYLATE_CYCLASE_2"/>
    <property type="match status" value="1"/>
</dbReference>
<dbReference type="InterPro" id="IPR001054">
    <property type="entry name" value="A/G_cyclase"/>
</dbReference>
<dbReference type="GO" id="GO:0006171">
    <property type="term" value="P:cAMP biosynthetic process"/>
    <property type="evidence" value="ECO:0007669"/>
    <property type="project" value="TreeGrafter"/>
</dbReference>
<feature type="transmembrane region" description="Helical" evidence="1">
    <location>
        <begin position="81"/>
        <end position="105"/>
    </location>
</feature>
<reference evidence="4" key="1">
    <citation type="submission" date="2016-10" db="EMBL/GenBank/DDBJ databases">
        <authorList>
            <person name="Varghese N."/>
            <person name="Submissions S."/>
        </authorList>
    </citation>
    <scope>NUCLEOTIDE SEQUENCE [LARGE SCALE GENOMIC DNA]</scope>
    <source>
        <strain evidence="4">XBD1002</strain>
    </source>
</reference>
<dbReference type="SUPFAM" id="SSF55073">
    <property type="entry name" value="Nucleotide cyclase"/>
    <property type="match status" value="1"/>
</dbReference>
<feature type="transmembrane region" description="Helical" evidence="1">
    <location>
        <begin position="112"/>
        <end position="135"/>
    </location>
</feature>
<organism evidence="3 4">
    <name type="scientific">Treponema bryantii</name>
    <dbReference type="NCBI Taxonomy" id="163"/>
    <lineage>
        <taxon>Bacteria</taxon>
        <taxon>Pseudomonadati</taxon>
        <taxon>Spirochaetota</taxon>
        <taxon>Spirochaetia</taxon>
        <taxon>Spirochaetales</taxon>
        <taxon>Treponemataceae</taxon>
        <taxon>Treponema</taxon>
    </lineage>
</organism>
<feature type="transmembrane region" description="Helical" evidence="1">
    <location>
        <begin position="406"/>
        <end position="426"/>
    </location>
</feature>
<keyword evidence="1" id="KW-1133">Transmembrane helix</keyword>
<dbReference type="GO" id="GO:0035556">
    <property type="term" value="P:intracellular signal transduction"/>
    <property type="evidence" value="ECO:0007669"/>
    <property type="project" value="InterPro"/>
</dbReference>
<evidence type="ECO:0000259" key="2">
    <source>
        <dbReference type="PROSITE" id="PS50125"/>
    </source>
</evidence>
<dbReference type="InterPro" id="IPR050697">
    <property type="entry name" value="Adenylyl/Guanylyl_Cyclase_3/4"/>
</dbReference>
<feature type="domain" description="Guanylate cyclase" evidence="2">
    <location>
        <begin position="518"/>
        <end position="646"/>
    </location>
</feature>
<dbReference type="GO" id="GO:0004016">
    <property type="term" value="F:adenylate cyclase activity"/>
    <property type="evidence" value="ECO:0007669"/>
    <property type="project" value="UniProtKB-ARBA"/>
</dbReference>
<dbReference type="OrthoDB" id="9806704at2"/>
<protein>
    <submittedName>
        <fullName evidence="3">Adenylate cyclase, class 3</fullName>
    </submittedName>
</protein>
<dbReference type="PANTHER" id="PTHR43081:SF1">
    <property type="entry name" value="ADENYLATE CYCLASE, TERMINAL-DIFFERENTIATION SPECIFIC"/>
    <property type="match status" value="1"/>
</dbReference>
<dbReference type="Gene3D" id="6.10.340.10">
    <property type="match status" value="1"/>
</dbReference>
<evidence type="ECO:0000313" key="4">
    <source>
        <dbReference type="Proteomes" id="UP000182737"/>
    </source>
</evidence>
<feature type="transmembrane region" description="Helical" evidence="1">
    <location>
        <begin position="147"/>
        <end position="171"/>
    </location>
</feature>
<proteinExistence type="predicted"/>
<dbReference type="SMART" id="SM00044">
    <property type="entry name" value="CYCc"/>
    <property type="match status" value="1"/>
</dbReference>
<accession>A0A1I3MGS5</accession>
<dbReference type="EMBL" id="FORI01000009">
    <property type="protein sequence ID" value="SFI96229.1"/>
    <property type="molecule type" value="Genomic_DNA"/>
</dbReference>
<keyword evidence="1" id="KW-0812">Transmembrane</keyword>
<dbReference type="AlphaFoldDB" id="A0A1I3MGS5"/>
<evidence type="ECO:0000256" key="1">
    <source>
        <dbReference type="SAM" id="Phobius"/>
    </source>
</evidence>
<dbReference type="Gene3D" id="3.30.70.1230">
    <property type="entry name" value="Nucleotide cyclase"/>
    <property type="match status" value="1"/>
</dbReference>
<gene>
    <name evidence="3" type="ORF">SAMN04487775_10931</name>
</gene>
<evidence type="ECO:0000313" key="3">
    <source>
        <dbReference type="EMBL" id="SFI96229.1"/>
    </source>
</evidence>